<keyword evidence="1" id="KW-0812">Transmembrane</keyword>
<accession>A0A9D2QGQ0</accession>
<protein>
    <recommendedName>
        <fullName evidence="2">DUF6449 domain-containing protein</fullName>
    </recommendedName>
</protein>
<feature type="transmembrane region" description="Helical" evidence="1">
    <location>
        <begin position="152"/>
        <end position="177"/>
    </location>
</feature>
<dbReference type="EMBL" id="DWVS01000094">
    <property type="protein sequence ID" value="HJC87144.1"/>
    <property type="molecule type" value="Genomic_DNA"/>
</dbReference>
<feature type="transmembrane region" description="Helical" evidence="1">
    <location>
        <begin position="256"/>
        <end position="278"/>
    </location>
</feature>
<evidence type="ECO:0000256" key="1">
    <source>
        <dbReference type="SAM" id="Phobius"/>
    </source>
</evidence>
<feature type="transmembrane region" description="Helical" evidence="1">
    <location>
        <begin position="76"/>
        <end position="96"/>
    </location>
</feature>
<sequence length="733" mass="82753">MTSKSSFWVNCRENLKRRSWTLLLCALALFLALPVRLAMELSVESRRILQDPSWTGGKTIGEWLGSIFMQNLSNSLFSLLVFFLAILLAVQGFSWMDSRRKLDLYMSVPVSARKRFTVIYLNGGLIFAACYLVMLVLTLVMGAVMGAVSGKVLLYALIMYIGNLLFFMVCYNVALVAVMLTGNVLVSLLAAAVLFFYEYVVRWLLDGMRSSFFGTYCDLSDVAGRAFTSPVVFWLSEGNSLLEYFSGYGSRCLVSFGKLLCLLVVQMAVYGLFAWFLYRKRRAEAAGSALAFDWIRTPVKLFLMVPITLLAGMWFWQLADYSIFFAVVGMLIGLFLSHGLIQILYEFDVRSVLKGKWHLLAAGAVSAAIFAAFTLDLTGYDAWIPKTEKIESVGVAFRSDSYYFGFYENLFGRDMYHEEPEKYMLSVMESEDEDTVAAVRTLAEDAAELRKKSGGGRNGRYYSASGGVTPVSIRYTLTSGRRVYRTVWIDVEDSAQELDVVFSDADFQTARYQICDPSFIERSGEMSISYGNGLNRVSYLADAKELLEAYGRDLSEYSYSLMLNSLPVGKLSFTWSPPGTEEREYIWEYPVYEEFSETMDLLREQGVYTELTQGDSILSADQLVSVSITCYNLRETDVEYNFDGSRAISYSSEQEVSQTYTDADQIGQILPALYPENLSDVAGGGITGRLWNDNYEVSVVFRPDETFSEGFLYFTVLEDRLPEFVLEKIRKTE</sequence>
<organism evidence="3 4">
    <name type="scientific">Candidatus Eisenbergiella intestinigallinarum</name>
    <dbReference type="NCBI Taxonomy" id="2838549"/>
    <lineage>
        <taxon>Bacteria</taxon>
        <taxon>Bacillati</taxon>
        <taxon>Bacillota</taxon>
        <taxon>Clostridia</taxon>
        <taxon>Lachnospirales</taxon>
        <taxon>Lachnospiraceae</taxon>
        <taxon>Eisenbergiella</taxon>
    </lineage>
</organism>
<feature type="transmembrane region" description="Helical" evidence="1">
    <location>
        <begin position="184"/>
        <end position="205"/>
    </location>
</feature>
<proteinExistence type="predicted"/>
<feature type="transmembrane region" description="Helical" evidence="1">
    <location>
        <begin position="323"/>
        <end position="345"/>
    </location>
</feature>
<reference evidence="3" key="1">
    <citation type="journal article" date="2021" name="PeerJ">
        <title>Extensive microbial diversity within the chicken gut microbiome revealed by metagenomics and culture.</title>
        <authorList>
            <person name="Gilroy R."/>
            <person name="Ravi A."/>
            <person name="Getino M."/>
            <person name="Pursley I."/>
            <person name="Horton D.L."/>
            <person name="Alikhan N.F."/>
            <person name="Baker D."/>
            <person name="Gharbi K."/>
            <person name="Hall N."/>
            <person name="Watson M."/>
            <person name="Adriaenssens E.M."/>
            <person name="Foster-Nyarko E."/>
            <person name="Jarju S."/>
            <person name="Secka A."/>
            <person name="Antonio M."/>
            <person name="Oren A."/>
            <person name="Chaudhuri R.R."/>
            <person name="La Ragione R."/>
            <person name="Hildebrand F."/>
            <person name="Pallen M.J."/>
        </authorList>
    </citation>
    <scope>NUCLEOTIDE SEQUENCE</scope>
    <source>
        <strain evidence="3">ChiBcec1-1630</strain>
    </source>
</reference>
<evidence type="ECO:0000313" key="3">
    <source>
        <dbReference type="EMBL" id="HJC87144.1"/>
    </source>
</evidence>
<dbReference type="InterPro" id="IPR053046">
    <property type="entry name" value="ABC-5_transporter"/>
</dbReference>
<comment type="caution">
    <text evidence="3">The sequence shown here is derived from an EMBL/GenBank/DDBJ whole genome shotgun (WGS) entry which is preliminary data.</text>
</comment>
<dbReference type="Proteomes" id="UP000823922">
    <property type="component" value="Unassembled WGS sequence"/>
</dbReference>
<name>A0A9D2QGQ0_9FIRM</name>
<evidence type="ECO:0000259" key="2">
    <source>
        <dbReference type="Pfam" id="PF20047"/>
    </source>
</evidence>
<keyword evidence="1" id="KW-0472">Membrane</keyword>
<dbReference type="PANTHER" id="PTHR39177:SF1">
    <property type="entry name" value="ABC TRANSPORTER PERMEASE YTRC-RELATED"/>
    <property type="match status" value="1"/>
</dbReference>
<reference evidence="3" key="2">
    <citation type="submission" date="2021-04" db="EMBL/GenBank/DDBJ databases">
        <authorList>
            <person name="Gilroy R."/>
        </authorList>
    </citation>
    <scope>NUCLEOTIDE SEQUENCE</scope>
    <source>
        <strain evidence="3">ChiBcec1-1630</strain>
    </source>
</reference>
<keyword evidence="1" id="KW-1133">Transmembrane helix</keyword>
<feature type="domain" description="DUF6449" evidence="2">
    <location>
        <begin position="475"/>
        <end position="574"/>
    </location>
</feature>
<dbReference type="PANTHER" id="PTHR39177">
    <property type="entry name" value="ABC TRANSPORTER PERMEASE YTRC-RELATED"/>
    <property type="match status" value="1"/>
</dbReference>
<dbReference type="Pfam" id="PF20047">
    <property type="entry name" value="DUF6449"/>
    <property type="match status" value="1"/>
</dbReference>
<gene>
    <name evidence="3" type="ORF">H9926_03900</name>
</gene>
<dbReference type="AlphaFoldDB" id="A0A9D2QGQ0"/>
<feature type="transmembrane region" description="Helical" evidence="1">
    <location>
        <begin position="357"/>
        <end position="375"/>
    </location>
</feature>
<feature type="transmembrane region" description="Helical" evidence="1">
    <location>
        <begin position="117"/>
        <end position="140"/>
    </location>
</feature>
<dbReference type="InterPro" id="IPR045611">
    <property type="entry name" value="DUF6449"/>
</dbReference>
<feature type="transmembrane region" description="Helical" evidence="1">
    <location>
        <begin position="299"/>
        <end position="317"/>
    </location>
</feature>
<evidence type="ECO:0000313" key="4">
    <source>
        <dbReference type="Proteomes" id="UP000823922"/>
    </source>
</evidence>